<sequence>MKVLLLLATLAFLSEGHCLHCYLYMVNDHEVQPSTDQPPSTLCPEDYTHCATVAWSTKLSTGDHVRHQEGFCATSSVCSQLCSKILADSELKSLQCQQQCCSKNGCNKFHSLGIMPGM</sequence>
<dbReference type="AlphaFoldDB" id="H2YFE8"/>
<name>H2YFE8_CIOSA</name>
<feature type="signal peptide" evidence="1">
    <location>
        <begin position="1"/>
        <end position="18"/>
    </location>
</feature>
<dbReference type="GeneTree" id="ENSGT00390000010835"/>
<reference evidence="2" key="3">
    <citation type="submission" date="2025-09" db="UniProtKB">
        <authorList>
            <consortium name="Ensembl"/>
        </authorList>
    </citation>
    <scope>IDENTIFICATION</scope>
</reference>
<evidence type="ECO:0000256" key="1">
    <source>
        <dbReference type="SAM" id="SignalP"/>
    </source>
</evidence>
<evidence type="ECO:0000313" key="2">
    <source>
        <dbReference type="Ensembl" id="ENSCSAVP00000004046.1"/>
    </source>
</evidence>
<dbReference type="InParanoid" id="H2YFE8"/>
<evidence type="ECO:0008006" key="4">
    <source>
        <dbReference type="Google" id="ProtNLM"/>
    </source>
</evidence>
<proteinExistence type="predicted"/>
<dbReference type="InterPro" id="IPR045860">
    <property type="entry name" value="Snake_toxin-like_sf"/>
</dbReference>
<dbReference type="OMA" id="NETHCAT"/>
<evidence type="ECO:0000313" key="3">
    <source>
        <dbReference type="Proteomes" id="UP000007875"/>
    </source>
</evidence>
<keyword evidence="3" id="KW-1185">Reference proteome</keyword>
<protein>
    <recommendedName>
        <fullName evidence="4">UPAR/Ly6 domain-containing protein</fullName>
    </recommendedName>
</protein>
<feature type="chain" id="PRO_5003578281" description="UPAR/Ly6 domain-containing protein" evidence="1">
    <location>
        <begin position="19"/>
        <end position="118"/>
    </location>
</feature>
<dbReference type="SUPFAM" id="SSF57302">
    <property type="entry name" value="Snake toxin-like"/>
    <property type="match status" value="1"/>
</dbReference>
<keyword evidence="1" id="KW-0732">Signal</keyword>
<organism evidence="2 3">
    <name type="scientific">Ciona savignyi</name>
    <name type="common">Pacific transparent sea squirt</name>
    <dbReference type="NCBI Taxonomy" id="51511"/>
    <lineage>
        <taxon>Eukaryota</taxon>
        <taxon>Metazoa</taxon>
        <taxon>Chordata</taxon>
        <taxon>Tunicata</taxon>
        <taxon>Ascidiacea</taxon>
        <taxon>Phlebobranchia</taxon>
        <taxon>Cionidae</taxon>
        <taxon>Ciona</taxon>
    </lineage>
</organism>
<reference evidence="2" key="2">
    <citation type="submission" date="2025-08" db="UniProtKB">
        <authorList>
            <consortium name="Ensembl"/>
        </authorList>
    </citation>
    <scope>IDENTIFICATION</scope>
</reference>
<dbReference type="Proteomes" id="UP000007875">
    <property type="component" value="Unassembled WGS sequence"/>
</dbReference>
<reference evidence="3" key="1">
    <citation type="submission" date="2003-08" db="EMBL/GenBank/DDBJ databases">
        <authorList>
            <person name="Birren B."/>
            <person name="Nusbaum C."/>
            <person name="Abebe A."/>
            <person name="Abouelleil A."/>
            <person name="Adekoya E."/>
            <person name="Ait-zahra M."/>
            <person name="Allen N."/>
            <person name="Allen T."/>
            <person name="An P."/>
            <person name="Anderson M."/>
            <person name="Anderson S."/>
            <person name="Arachchi H."/>
            <person name="Armbruster J."/>
            <person name="Bachantsang P."/>
            <person name="Baldwin J."/>
            <person name="Barry A."/>
            <person name="Bayul T."/>
            <person name="Blitshsteyn B."/>
            <person name="Bloom T."/>
            <person name="Blye J."/>
            <person name="Boguslavskiy L."/>
            <person name="Borowsky M."/>
            <person name="Boukhgalter B."/>
            <person name="Brunache A."/>
            <person name="Butler J."/>
            <person name="Calixte N."/>
            <person name="Calvo S."/>
            <person name="Camarata J."/>
            <person name="Campo K."/>
            <person name="Chang J."/>
            <person name="Cheshatsang Y."/>
            <person name="Citroen M."/>
            <person name="Collymore A."/>
            <person name="Considine T."/>
            <person name="Cook A."/>
            <person name="Cooke P."/>
            <person name="Corum B."/>
            <person name="Cuomo C."/>
            <person name="David R."/>
            <person name="Dawoe T."/>
            <person name="Degray S."/>
            <person name="Dodge S."/>
            <person name="Dooley K."/>
            <person name="Dorje P."/>
            <person name="Dorjee K."/>
            <person name="Dorris L."/>
            <person name="Duffey N."/>
            <person name="Dupes A."/>
            <person name="Elkins T."/>
            <person name="Engels R."/>
            <person name="Erickson J."/>
            <person name="Farina A."/>
            <person name="Faro S."/>
            <person name="Ferreira P."/>
            <person name="Fischer H."/>
            <person name="Fitzgerald M."/>
            <person name="Foley K."/>
            <person name="Gage D."/>
            <person name="Galagan J."/>
            <person name="Gearin G."/>
            <person name="Gnerre S."/>
            <person name="Gnirke A."/>
            <person name="Goyette A."/>
            <person name="Graham J."/>
            <person name="Grandbois E."/>
            <person name="Gyaltsen K."/>
            <person name="Hafez N."/>
            <person name="Hagopian D."/>
            <person name="Hagos B."/>
            <person name="Hall J."/>
            <person name="Hatcher B."/>
            <person name="Heller A."/>
            <person name="Higgins H."/>
            <person name="Honan T."/>
            <person name="Horn A."/>
            <person name="Houde N."/>
            <person name="Hughes L."/>
            <person name="Hulme W."/>
            <person name="Husby E."/>
            <person name="Iliev I."/>
            <person name="Jaffe D."/>
            <person name="Jones C."/>
            <person name="Kamal M."/>
            <person name="Kamat A."/>
            <person name="Kamvysselis M."/>
            <person name="Karlsson E."/>
            <person name="Kells C."/>
            <person name="Kieu A."/>
            <person name="Kisner P."/>
            <person name="Kodira C."/>
            <person name="Kulbokas E."/>
            <person name="Labutti K."/>
            <person name="Lama D."/>
            <person name="Landers T."/>
            <person name="Leger J."/>
            <person name="Levine S."/>
            <person name="Lewis D."/>
            <person name="Lewis T."/>
            <person name="Lindblad-toh K."/>
            <person name="Liu X."/>
            <person name="Lokyitsang T."/>
            <person name="Lokyitsang Y."/>
            <person name="Lucien O."/>
            <person name="Lui A."/>
            <person name="Ma L.J."/>
            <person name="Mabbitt R."/>
            <person name="Macdonald J."/>
            <person name="Maclean C."/>
            <person name="Major J."/>
            <person name="Manning J."/>
            <person name="Marabella R."/>
            <person name="Maru K."/>
            <person name="Matthews C."/>
            <person name="Mauceli E."/>
            <person name="Mccarthy M."/>
            <person name="Mcdonough S."/>
            <person name="Mcghee T."/>
            <person name="Meldrim J."/>
            <person name="Meneus L."/>
            <person name="Mesirov J."/>
            <person name="Mihalev A."/>
            <person name="Mihova T."/>
            <person name="Mikkelsen T."/>
            <person name="Mlenga V."/>
            <person name="Moru K."/>
            <person name="Mozes J."/>
            <person name="Mulrain L."/>
            <person name="Munson G."/>
            <person name="Naylor J."/>
            <person name="Newes C."/>
            <person name="Nguyen C."/>
            <person name="Nguyen N."/>
            <person name="Nguyen T."/>
            <person name="Nicol R."/>
            <person name="Nielsen C."/>
            <person name="Nizzari M."/>
            <person name="Norbu C."/>
            <person name="Norbu N."/>
            <person name="O'donnell P."/>
            <person name="Okoawo O."/>
            <person name="O'leary S."/>
            <person name="Omotosho B."/>
            <person name="O'neill K."/>
            <person name="Osman S."/>
            <person name="Parker S."/>
            <person name="Perrin D."/>
            <person name="Phunkhang P."/>
            <person name="Piqani B."/>
            <person name="Purcell S."/>
            <person name="Rachupka T."/>
            <person name="Ramasamy U."/>
            <person name="Rameau R."/>
            <person name="Ray V."/>
            <person name="Raymond C."/>
            <person name="Retta R."/>
            <person name="Richardson S."/>
            <person name="Rise C."/>
            <person name="Rodriguez J."/>
            <person name="Rogers J."/>
            <person name="Rogov P."/>
            <person name="Rutman M."/>
            <person name="Schupbach R."/>
            <person name="Seaman C."/>
            <person name="Settipalli S."/>
            <person name="Sharpe T."/>
            <person name="Sheridan J."/>
            <person name="Sherpa N."/>
            <person name="Shi J."/>
            <person name="Smirnov S."/>
            <person name="Smith C."/>
            <person name="Sougnez C."/>
            <person name="Spencer B."/>
            <person name="Stalker J."/>
            <person name="Stange-thomann N."/>
            <person name="Stavropoulos S."/>
            <person name="Stetson K."/>
            <person name="Stone C."/>
            <person name="Stone S."/>
            <person name="Stubbs M."/>
            <person name="Talamas J."/>
            <person name="Tchuinga P."/>
            <person name="Tenzing P."/>
            <person name="Tesfaye S."/>
            <person name="Theodore J."/>
            <person name="Thoulutsang Y."/>
            <person name="Topham K."/>
            <person name="Towey S."/>
            <person name="Tsamla T."/>
            <person name="Tsomo N."/>
            <person name="Vallee D."/>
            <person name="Vassiliev H."/>
            <person name="Venkataraman V."/>
            <person name="Vinson J."/>
            <person name="Vo A."/>
            <person name="Wade C."/>
            <person name="Wang S."/>
            <person name="Wangchuk T."/>
            <person name="Wangdi T."/>
            <person name="Whittaker C."/>
            <person name="Wilkinson J."/>
            <person name="Wu Y."/>
            <person name="Wyman D."/>
            <person name="Yadav S."/>
            <person name="Yang S."/>
            <person name="Yang X."/>
            <person name="Yeager S."/>
            <person name="Yee E."/>
            <person name="Young G."/>
            <person name="Zainoun J."/>
            <person name="Zembeck L."/>
            <person name="Zimmer A."/>
            <person name="Zody M."/>
            <person name="Lander E."/>
        </authorList>
    </citation>
    <scope>NUCLEOTIDE SEQUENCE [LARGE SCALE GENOMIC DNA]</scope>
</reference>
<accession>H2YFE8</accession>
<dbReference type="Ensembl" id="ENSCSAVT00000004106.1">
    <property type="protein sequence ID" value="ENSCSAVP00000004046.1"/>
    <property type="gene ID" value="ENSCSAVG00000002388.1"/>
</dbReference>
<dbReference type="HOGENOM" id="CLU_2108134_0_0_1"/>